<comment type="subunit">
    <text evidence="7 8">Homodimer.</text>
</comment>
<dbReference type="PANTHER" id="PTHR21139:SF42">
    <property type="entry name" value="TRIOSEPHOSPHATE ISOMERASE"/>
    <property type="match status" value="1"/>
</dbReference>
<evidence type="ECO:0000256" key="8">
    <source>
        <dbReference type="RuleBase" id="RU363013"/>
    </source>
</evidence>
<dbReference type="GO" id="GO:0006094">
    <property type="term" value="P:gluconeogenesis"/>
    <property type="evidence" value="ECO:0007669"/>
    <property type="project" value="UniProtKB-UniRule"/>
</dbReference>
<dbReference type="GO" id="GO:0004807">
    <property type="term" value="F:triose-phosphate isomerase activity"/>
    <property type="evidence" value="ECO:0007669"/>
    <property type="project" value="UniProtKB-UniRule"/>
</dbReference>
<evidence type="ECO:0000313" key="10">
    <source>
        <dbReference type="Proteomes" id="UP000011724"/>
    </source>
</evidence>
<proteinExistence type="inferred from homology"/>
<dbReference type="EC" id="5.3.1.1" evidence="7 8"/>
<feature type="binding site" evidence="7">
    <location>
        <begin position="236"/>
        <end position="237"/>
    </location>
    <ligand>
        <name>substrate</name>
    </ligand>
</feature>
<dbReference type="STRING" id="1322246.BN4_10448"/>
<evidence type="ECO:0000256" key="7">
    <source>
        <dbReference type="HAMAP-Rule" id="MF_00147"/>
    </source>
</evidence>
<dbReference type="Gene3D" id="3.20.20.70">
    <property type="entry name" value="Aldolase class I"/>
    <property type="match status" value="1"/>
</dbReference>
<dbReference type="AlphaFoldDB" id="M1WJD1"/>
<sequence length="257" mass="27956">MKKLMAANWKMFKTWDEAQTTAREIVEMAGAVLPEDRELLVLPPFTSLRGVSKQFKSIKGFSTGGQNFYCEEEGAFTGEISPRMLTDAGAAYGLTGHSERRHIMGESDTLIGRKTAYGVQSGLKIILCVGETDDEREKNQIEVVLKRQLDLGLEKISRKISPENISIAYEPVWAIGTGKVAGEAEIVAAHTFIRKTLISIFGNNGNKIRVLYGGSVKSSNCGKIIALDNVDGVLVGGASLHGESFSEIVLAKRCESN</sequence>
<dbReference type="GO" id="GO:0019563">
    <property type="term" value="P:glycerol catabolic process"/>
    <property type="evidence" value="ECO:0007669"/>
    <property type="project" value="TreeGrafter"/>
</dbReference>
<feature type="active site" description="Electrophile" evidence="7">
    <location>
        <position position="97"/>
    </location>
</feature>
<reference evidence="10" key="2">
    <citation type="journal article" date="2013" name="Stand. Genomic Sci.">
        <title>Complete genome sequence of Desulfocapsa sulfexigens, a marine deltaproteobacterium specialized in disproportionating inorganic sulfur compounds.</title>
        <authorList>
            <person name="Finster K.W."/>
            <person name="Kjeldsen K.U."/>
            <person name="Kube M."/>
            <person name="Reinhardt R."/>
            <person name="Mussmann M."/>
            <person name="Amann R."/>
            <person name="Schreiber L."/>
        </authorList>
    </citation>
    <scope>NUCLEOTIDE SEQUENCE [LARGE SCALE GENOMIC DNA]</scope>
    <source>
        <strain evidence="10">DSM 10523 / SB164P1</strain>
    </source>
</reference>
<dbReference type="CDD" id="cd00311">
    <property type="entry name" value="TIM"/>
    <property type="match status" value="1"/>
</dbReference>
<dbReference type="NCBIfam" id="TIGR00419">
    <property type="entry name" value="tim"/>
    <property type="match status" value="1"/>
</dbReference>
<dbReference type="PANTHER" id="PTHR21139">
    <property type="entry name" value="TRIOSEPHOSPHATE ISOMERASE"/>
    <property type="match status" value="1"/>
</dbReference>
<dbReference type="InterPro" id="IPR013785">
    <property type="entry name" value="Aldolase_TIM"/>
</dbReference>
<dbReference type="Pfam" id="PF00121">
    <property type="entry name" value="TIM"/>
    <property type="match status" value="1"/>
</dbReference>
<comment type="pathway">
    <text evidence="7 8">Carbohydrate biosynthesis; gluconeogenesis.</text>
</comment>
<dbReference type="InterPro" id="IPR022896">
    <property type="entry name" value="TrioseP_Isoase_bac/euk"/>
</dbReference>
<feature type="binding site" evidence="7">
    <location>
        <position position="176"/>
    </location>
    <ligand>
        <name>substrate</name>
    </ligand>
</feature>
<accession>M1WJD1</accession>
<dbReference type="Proteomes" id="UP000011724">
    <property type="component" value="Chromosome"/>
</dbReference>
<evidence type="ECO:0000256" key="1">
    <source>
        <dbReference type="ARBA" id="ARBA00004680"/>
    </source>
</evidence>
<evidence type="ECO:0000256" key="2">
    <source>
        <dbReference type="ARBA" id="ARBA00007422"/>
    </source>
</evidence>
<feature type="active site" description="Proton acceptor" evidence="7">
    <location>
        <position position="170"/>
    </location>
</feature>
<evidence type="ECO:0000256" key="3">
    <source>
        <dbReference type="ARBA" id="ARBA00022432"/>
    </source>
</evidence>
<dbReference type="BioCyc" id="DPIE1322246:BN4_RS02335-MONOMER"/>
<protein>
    <recommendedName>
        <fullName evidence="7 8">Triosephosphate isomerase</fullName>
        <shortName evidence="7">TIM</shortName>
        <shortName evidence="7">TPI</shortName>
        <ecNumber evidence="7 8">5.3.1.1</ecNumber>
    </recommendedName>
    <alternativeName>
        <fullName evidence="7">Triose-phosphate isomerase</fullName>
    </alternativeName>
</protein>
<comment type="catalytic activity">
    <reaction evidence="7 8">
        <text>D-glyceraldehyde 3-phosphate = dihydroxyacetone phosphate</text>
        <dbReference type="Rhea" id="RHEA:18585"/>
        <dbReference type="ChEBI" id="CHEBI:57642"/>
        <dbReference type="ChEBI" id="CHEBI:59776"/>
        <dbReference type="EC" id="5.3.1.1"/>
    </reaction>
</comment>
<comment type="subcellular location">
    <subcellularLocation>
        <location evidence="7 8">Cytoplasm</location>
    </subcellularLocation>
</comment>
<dbReference type="RefSeq" id="WP_015413741.1">
    <property type="nucleotide sequence ID" value="NC_020409.1"/>
</dbReference>
<dbReference type="EMBL" id="FO203427">
    <property type="protein sequence ID" value="CCH47686.1"/>
    <property type="molecule type" value="Genomic_DNA"/>
</dbReference>
<evidence type="ECO:0000313" key="9">
    <source>
        <dbReference type="EMBL" id="CCH47686.1"/>
    </source>
</evidence>
<keyword evidence="3 7" id="KW-0312">Gluconeogenesis</keyword>
<comment type="pathway">
    <text evidence="1 7 8">Carbohydrate degradation; glycolysis; D-glyceraldehyde 3-phosphate from glycerone phosphate: step 1/1.</text>
</comment>
<feature type="binding site" evidence="7">
    <location>
        <begin position="8"/>
        <end position="10"/>
    </location>
    <ligand>
        <name>substrate</name>
    </ligand>
</feature>
<dbReference type="UniPathway" id="UPA00109">
    <property type="reaction ID" value="UER00189"/>
</dbReference>
<keyword evidence="4 7" id="KW-0963">Cytoplasm</keyword>
<dbReference type="GO" id="GO:0046166">
    <property type="term" value="P:glyceraldehyde-3-phosphate biosynthetic process"/>
    <property type="evidence" value="ECO:0007669"/>
    <property type="project" value="TreeGrafter"/>
</dbReference>
<dbReference type="InterPro" id="IPR000652">
    <property type="entry name" value="Triosephosphate_isomerase"/>
</dbReference>
<feature type="binding site" evidence="7">
    <location>
        <position position="215"/>
    </location>
    <ligand>
        <name>substrate</name>
    </ligand>
</feature>
<evidence type="ECO:0000256" key="4">
    <source>
        <dbReference type="ARBA" id="ARBA00022490"/>
    </source>
</evidence>
<dbReference type="OrthoDB" id="9809429at2"/>
<name>M1WJD1_PSEP2</name>
<dbReference type="HOGENOM" id="CLU_024251_2_3_7"/>
<organism evidence="9 10">
    <name type="scientific">Pseudodesulfovibrio piezophilus (strain DSM 21447 / JCM 15486 / C1TLV30)</name>
    <name type="common">Desulfovibrio piezophilus</name>
    <dbReference type="NCBI Taxonomy" id="1322246"/>
    <lineage>
        <taxon>Bacteria</taxon>
        <taxon>Pseudomonadati</taxon>
        <taxon>Thermodesulfobacteriota</taxon>
        <taxon>Desulfovibrionia</taxon>
        <taxon>Desulfovibrionales</taxon>
        <taxon>Desulfovibrionaceae</taxon>
    </lineage>
</organism>
<dbReference type="PATRIC" id="fig|879567.3.peg.466"/>
<dbReference type="PROSITE" id="PS51440">
    <property type="entry name" value="TIM_2"/>
    <property type="match status" value="1"/>
</dbReference>
<reference evidence="9 10" key="1">
    <citation type="journal article" date="2013" name="PLoS ONE">
        <title>The first genomic and proteomic characterization of a deep-sea sulfate reducer: insights into the piezophilic lifestyle of Desulfovibrio piezophilus.</title>
        <authorList>
            <person name="Pradel N."/>
            <person name="Ji B."/>
            <person name="Gimenez G."/>
            <person name="Talla E."/>
            <person name="Lenoble P."/>
            <person name="Garel M."/>
            <person name="Tamburini C."/>
            <person name="Fourquet P."/>
            <person name="Lebrun R."/>
            <person name="Bertin P."/>
            <person name="Denis Y."/>
            <person name="Pophillat M."/>
            <person name="Barbe V."/>
            <person name="Ollivier B."/>
            <person name="Dolla A."/>
        </authorList>
    </citation>
    <scope>NUCLEOTIDE SEQUENCE [LARGE SCALE GENOMIC DNA]</scope>
    <source>
        <strain evidence="10">DSM 10523 / SB164P1</strain>
    </source>
</reference>
<dbReference type="HAMAP" id="MF_00147_B">
    <property type="entry name" value="TIM_B"/>
    <property type="match status" value="1"/>
</dbReference>
<gene>
    <name evidence="7 9" type="primary">tpiA</name>
    <name evidence="9" type="ordered locus">BN4_10448</name>
</gene>
<comment type="similarity">
    <text evidence="2 7 8">Belongs to the triosephosphate isomerase family.</text>
</comment>
<dbReference type="eggNOG" id="COG0149">
    <property type="taxonomic scope" value="Bacteria"/>
</dbReference>
<dbReference type="PROSITE" id="PS00171">
    <property type="entry name" value="TIM_1"/>
    <property type="match status" value="1"/>
</dbReference>
<dbReference type="KEGG" id="dpi:BN4_10448"/>
<comment type="function">
    <text evidence="7">Involved in the gluconeogenesis. Catalyzes stereospecifically the conversion of dihydroxyacetone phosphate (DHAP) to D-glyceraldehyde-3-phosphate (G3P).</text>
</comment>
<keyword evidence="10" id="KW-1185">Reference proteome</keyword>
<evidence type="ECO:0000256" key="5">
    <source>
        <dbReference type="ARBA" id="ARBA00023152"/>
    </source>
</evidence>
<keyword evidence="6 7" id="KW-0413">Isomerase</keyword>
<dbReference type="GO" id="GO:0005829">
    <property type="term" value="C:cytosol"/>
    <property type="evidence" value="ECO:0007669"/>
    <property type="project" value="TreeGrafter"/>
</dbReference>
<evidence type="ECO:0000256" key="6">
    <source>
        <dbReference type="ARBA" id="ARBA00023235"/>
    </source>
</evidence>
<dbReference type="GO" id="GO:0006096">
    <property type="term" value="P:glycolytic process"/>
    <property type="evidence" value="ECO:0007669"/>
    <property type="project" value="UniProtKB-UniRule"/>
</dbReference>
<dbReference type="InterPro" id="IPR020861">
    <property type="entry name" value="Triosephosphate_isomerase_AS"/>
</dbReference>
<dbReference type="SUPFAM" id="SSF51351">
    <property type="entry name" value="Triosephosphate isomerase (TIM)"/>
    <property type="match status" value="1"/>
</dbReference>
<dbReference type="FunFam" id="3.20.20.70:FF:000016">
    <property type="entry name" value="Triosephosphate isomerase"/>
    <property type="match status" value="1"/>
</dbReference>
<keyword evidence="5 7" id="KW-0324">Glycolysis</keyword>
<dbReference type="InterPro" id="IPR035990">
    <property type="entry name" value="TIM_sf"/>
</dbReference>
<dbReference type="UniPathway" id="UPA00138"/>